<feature type="compositionally biased region" description="Polar residues" evidence="1">
    <location>
        <begin position="138"/>
        <end position="147"/>
    </location>
</feature>
<evidence type="ECO:0000256" key="2">
    <source>
        <dbReference type="SAM" id="Phobius"/>
    </source>
</evidence>
<keyword evidence="4" id="KW-1185">Reference proteome</keyword>
<evidence type="ECO:0000256" key="1">
    <source>
        <dbReference type="SAM" id="MobiDB-lite"/>
    </source>
</evidence>
<feature type="region of interest" description="Disordered" evidence="1">
    <location>
        <begin position="96"/>
        <end position="115"/>
    </location>
</feature>
<reference evidence="3 4" key="1">
    <citation type="submission" date="2016-07" db="EMBL/GenBank/DDBJ databases">
        <title>Pervasive Adenine N6-methylation of Active Genes in Fungi.</title>
        <authorList>
            <consortium name="DOE Joint Genome Institute"/>
            <person name="Mondo S.J."/>
            <person name="Dannebaum R.O."/>
            <person name="Kuo R.C."/>
            <person name="Labutti K."/>
            <person name="Haridas S."/>
            <person name="Kuo A."/>
            <person name="Salamov A."/>
            <person name="Ahrendt S.R."/>
            <person name="Lipzen A."/>
            <person name="Sullivan W."/>
            <person name="Andreopoulos W.B."/>
            <person name="Clum A."/>
            <person name="Lindquist E."/>
            <person name="Daum C."/>
            <person name="Ramamoorthy G.K."/>
            <person name="Gryganskyi A."/>
            <person name="Culley D."/>
            <person name="Magnuson J.K."/>
            <person name="James T.Y."/>
            <person name="O'Malley M.A."/>
            <person name="Stajich J.E."/>
            <person name="Spatafora J.W."/>
            <person name="Visel A."/>
            <person name="Grigoriev I.V."/>
        </authorList>
    </citation>
    <scope>NUCLEOTIDE SEQUENCE [LARGE SCALE GENOMIC DNA]</scope>
    <source>
        <strain evidence="3 4">68-887.2</strain>
    </source>
</reference>
<organism evidence="3 4">
    <name type="scientific">Naematelia encephala</name>
    <dbReference type="NCBI Taxonomy" id="71784"/>
    <lineage>
        <taxon>Eukaryota</taxon>
        <taxon>Fungi</taxon>
        <taxon>Dikarya</taxon>
        <taxon>Basidiomycota</taxon>
        <taxon>Agaricomycotina</taxon>
        <taxon>Tremellomycetes</taxon>
        <taxon>Tremellales</taxon>
        <taxon>Naemateliaceae</taxon>
        <taxon>Naematelia</taxon>
    </lineage>
</organism>
<keyword evidence="2" id="KW-0812">Transmembrane</keyword>
<dbReference type="InParanoid" id="A0A1Y2BJS4"/>
<keyword evidence="2" id="KW-1133">Transmembrane helix</keyword>
<dbReference type="EMBL" id="MCFC01000002">
    <property type="protein sequence ID" value="ORY35021.1"/>
    <property type="molecule type" value="Genomic_DNA"/>
</dbReference>
<keyword evidence="2" id="KW-0472">Membrane</keyword>
<dbReference type="Proteomes" id="UP000193986">
    <property type="component" value="Unassembled WGS sequence"/>
</dbReference>
<feature type="transmembrane region" description="Helical" evidence="2">
    <location>
        <begin position="221"/>
        <end position="243"/>
    </location>
</feature>
<feature type="compositionally biased region" description="Low complexity" evidence="1">
    <location>
        <begin position="1"/>
        <end position="14"/>
    </location>
</feature>
<feature type="region of interest" description="Disordered" evidence="1">
    <location>
        <begin position="1"/>
        <end position="91"/>
    </location>
</feature>
<feature type="transmembrane region" description="Helical" evidence="2">
    <location>
        <begin position="360"/>
        <end position="384"/>
    </location>
</feature>
<dbReference type="AlphaFoldDB" id="A0A1Y2BJS4"/>
<accession>A0A1Y2BJS4</accession>
<sequence>MTTTSTTNSSHSTSPPKVPRMALTRSPSDPMAAPQRPEPPPGQIYVLSADGSSLFLLDPSKPNRLEEPPPYAPFTAPSELSSPRSEHHSVQFPTITGTSSLLLPPSSANEQHHFRGRASTMSALADEAGPSRRPRYRSTVSNTTPISSRARLPSLEDLNVGAPDDESTPLLAHSVENGDARRKKRGLWSSIFCGEIEDQDTRTGFVAGWNRFWSPMGDKRYWRAMLHLWLLNFPIALLVWPFLVAGTLAGTALLITLPIGVTVWWLTLIISRSAARLETIMQLHFHGPLDDWVPPPTYHPIFYRIKERSVPSSPLAAQDELPPEIIWEKRFTKCSYAMFADHYSYSALSYFLLIKPVITLFSTIIILALLPVLFATIFGAPVYLRAARRFGKWQAGVAIENL</sequence>
<evidence type="ECO:0000313" key="3">
    <source>
        <dbReference type="EMBL" id="ORY35021.1"/>
    </source>
</evidence>
<feature type="region of interest" description="Disordered" evidence="1">
    <location>
        <begin position="122"/>
        <end position="156"/>
    </location>
</feature>
<evidence type="ECO:0000313" key="4">
    <source>
        <dbReference type="Proteomes" id="UP000193986"/>
    </source>
</evidence>
<dbReference type="OrthoDB" id="2576477at2759"/>
<name>A0A1Y2BJS4_9TREE</name>
<comment type="caution">
    <text evidence="3">The sequence shown here is derived from an EMBL/GenBank/DDBJ whole genome shotgun (WGS) entry which is preliminary data.</text>
</comment>
<gene>
    <name evidence="3" type="ORF">BCR39DRAFT_516204</name>
</gene>
<proteinExistence type="predicted"/>
<feature type="transmembrane region" description="Helical" evidence="2">
    <location>
        <begin position="249"/>
        <end position="271"/>
    </location>
</feature>
<protein>
    <submittedName>
        <fullName evidence="3">Uncharacterized protein</fullName>
    </submittedName>
</protein>
<feature type="transmembrane region" description="Helical" evidence="2">
    <location>
        <begin position="336"/>
        <end position="354"/>
    </location>
</feature>